<evidence type="ECO:0000256" key="5">
    <source>
        <dbReference type="ARBA" id="ARBA00023136"/>
    </source>
</evidence>
<evidence type="ECO:0000259" key="8">
    <source>
        <dbReference type="Pfam" id="PF02706"/>
    </source>
</evidence>
<sequence>MTGMGPIYSLEDILDMIRRRARVMLAVVVIGTMLSLVFALMQKHEYEAYEVIQIARPVVSDELARSTVEGSSARRLQLIQQVLTTRGTMLEIIDKYGIYADIPALRPQAKVDMLRTAVRIEGVAAAREGFSDDGTISVLTITARMPTAVLAQQVAHEFGQRTVELSKRTRIENARATLAFFDAQAAALETDIEALEGEIEEFRSHNQLALPGVLDARRDEIATINGGLLDIARDRIEIERAIQLAEQSERPATAERLKKDYREQLATLDAQRALLDSRKRELELQIETSPEVERMLGTYDRRLEQLQDELNQVSTRRNEAEMGFLIEAERQAERLTVIEEAAIPDYPVTESRKKKAILGAAASFVAAFALAVLLEMRHPVLRSAGQLERELGFRPVVTVPYLDGDRRAPSLWSRLMSRFRRRRTPAE</sequence>
<dbReference type="EMBL" id="CP000031">
    <property type="protein sequence ID" value="AAV94145.1"/>
    <property type="molecule type" value="Genomic_DNA"/>
</dbReference>
<accession>Q5LV62</accession>
<keyword evidence="10" id="KW-1185">Reference proteome</keyword>
<keyword evidence="3 7" id="KW-0812">Transmembrane</keyword>
<keyword evidence="6" id="KW-0175">Coiled coil</keyword>
<dbReference type="GO" id="GO:0005886">
    <property type="term" value="C:plasma membrane"/>
    <property type="evidence" value="ECO:0007669"/>
    <property type="project" value="UniProtKB-SubCell"/>
</dbReference>
<dbReference type="eggNOG" id="COG3206">
    <property type="taxonomic scope" value="Bacteria"/>
</dbReference>
<evidence type="ECO:0000313" key="10">
    <source>
        <dbReference type="Proteomes" id="UP000001023"/>
    </source>
</evidence>
<feature type="transmembrane region" description="Helical" evidence="7">
    <location>
        <begin position="356"/>
        <end position="374"/>
    </location>
</feature>
<organism evidence="9 10">
    <name type="scientific">Ruegeria pomeroyi (strain ATCC 700808 / DSM 15171 / DSS-3)</name>
    <name type="common">Silicibacter pomeroyi</name>
    <dbReference type="NCBI Taxonomy" id="246200"/>
    <lineage>
        <taxon>Bacteria</taxon>
        <taxon>Pseudomonadati</taxon>
        <taxon>Pseudomonadota</taxon>
        <taxon>Alphaproteobacteria</taxon>
        <taxon>Rhodobacterales</taxon>
        <taxon>Roseobacteraceae</taxon>
        <taxon>Ruegeria</taxon>
    </lineage>
</organism>
<comment type="subcellular location">
    <subcellularLocation>
        <location evidence="1">Cell membrane</location>
        <topology evidence="1">Multi-pass membrane protein</topology>
    </subcellularLocation>
</comment>
<gene>
    <name evidence="9" type="ordered locus">SPO0840</name>
</gene>
<reference evidence="9 10" key="1">
    <citation type="journal article" date="2004" name="Nature">
        <title>Genome sequence of Silicibacter pomeroyi reveals adaptations to the marine environment.</title>
        <authorList>
            <person name="Moran M.A."/>
            <person name="Buchan A."/>
            <person name="Gonzalez J.M."/>
            <person name="Heidelberg J.F."/>
            <person name="Whitman W.B."/>
            <person name="Kiene R.P."/>
            <person name="Henriksen J.R."/>
            <person name="King G.M."/>
            <person name="Belas R."/>
            <person name="Fuqua C."/>
            <person name="Brinkac L."/>
            <person name="Lewis M."/>
            <person name="Johri S."/>
            <person name="Weaver B."/>
            <person name="Pai G."/>
            <person name="Eisen J.A."/>
            <person name="Rahe E."/>
            <person name="Sheldon W.M."/>
            <person name="Ye W."/>
            <person name="Miller T.R."/>
            <person name="Carlton J."/>
            <person name="Rasko D.A."/>
            <person name="Paulsen I.T."/>
            <person name="Ren Q."/>
            <person name="Daugherty S.C."/>
            <person name="Deboy R.T."/>
            <person name="Dodson R.J."/>
            <person name="Durkin A.S."/>
            <person name="Madupu R."/>
            <person name="Nelson W.C."/>
            <person name="Sullivan S.A."/>
            <person name="Rosovitz M.J."/>
            <person name="Haft D.H."/>
            <person name="Selengut J."/>
            <person name="Ward N."/>
        </authorList>
    </citation>
    <scope>NUCLEOTIDE SEQUENCE [LARGE SCALE GENOMIC DNA]</scope>
    <source>
        <strain evidence="10">ATCC 700808 / DSM 15171 / DSS-3</strain>
    </source>
</reference>
<proteinExistence type="predicted"/>
<keyword evidence="4 7" id="KW-1133">Transmembrane helix</keyword>
<dbReference type="Proteomes" id="UP000001023">
    <property type="component" value="Chromosome"/>
</dbReference>
<evidence type="ECO:0000256" key="4">
    <source>
        <dbReference type="ARBA" id="ARBA00022989"/>
    </source>
</evidence>
<feature type="transmembrane region" description="Helical" evidence="7">
    <location>
        <begin position="21"/>
        <end position="41"/>
    </location>
</feature>
<evidence type="ECO:0000256" key="7">
    <source>
        <dbReference type="SAM" id="Phobius"/>
    </source>
</evidence>
<dbReference type="PANTHER" id="PTHR32309:SF31">
    <property type="entry name" value="CAPSULAR EXOPOLYSACCHARIDE FAMILY"/>
    <property type="match status" value="1"/>
</dbReference>
<dbReference type="Pfam" id="PF02706">
    <property type="entry name" value="Wzz"/>
    <property type="match status" value="1"/>
</dbReference>
<evidence type="ECO:0000256" key="2">
    <source>
        <dbReference type="ARBA" id="ARBA00022475"/>
    </source>
</evidence>
<feature type="domain" description="Polysaccharide chain length determinant N-terminal" evidence="8">
    <location>
        <begin position="10"/>
        <end position="91"/>
    </location>
</feature>
<reference evidence="9 10" key="2">
    <citation type="journal article" date="2014" name="Stand. Genomic Sci.">
        <title>An updated genome annotation for the model marine bacterium Ruegeria pomeroyi DSS-3.</title>
        <authorList>
            <person name="Rivers A.R."/>
            <person name="Smith C.B."/>
            <person name="Moran M.A."/>
        </authorList>
    </citation>
    <scope>GENOME REANNOTATION</scope>
    <source>
        <strain evidence="10">ATCC 700808 / DSM 15171 / DSS-3</strain>
    </source>
</reference>
<dbReference type="AlphaFoldDB" id="Q5LV62"/>
<dbReference type="InterPro" id="IPR050445">
    <property type="entry name" value="Bact_polysacc_biosynth/exp"/>
</dbReference>
<evidence type="ECO:0000313" key="9">
    <source>
        <dbReference type="EMBL" id="AAV94145.1"/>
    </source>
</evidence>
<keyword evidence="5 7" id="KW-0472">Membrane</keyword>
<protein>
    <submittedName>
        <fullName evidence="9">Chain length determinant protein, putative</fullName>
    </submittedName>
</protein>
<evidence type="ECO:0000256" key="3">
    <source>
        <dbReference type="ARBA" id="ARBA00022692"/>
    </source>
</evidence>
<dbReference type="HOGENOM" id="CLU_009912_5_4_5"/>
<dbReference type="InterPro" id="IPR003856">
    <property type="entry name" value="LPS_length_determ_N"/>
</dbReference>
<dbReference type="KEGG" id="sil:SPO0840"/>
<dbReference type="STRING" id="246200.SPO0840"/>
<dbReference type="PANTHER" id="PTHR32309">
    <property type="entry name" value="TYROSINE-PROTEIN KINASE"/>
    <property type="match status" value="1"/>
</dbReference>
<feature type="coiled-coil region" evidence="6">
    <location>
        <begin position="171"/>
        <end position="205"/>
    </location>
</feature>
<feature type="coiled-coil region" evidence="6">
    <location>
        <begin position="258"/>
        <end position="323"/>
    </location>
</feature>
<dbReference type="PaxDb" id="246200-SPO0840"/>
<keyword evidence="2" id="KW-1003">Cell membrane</keyword>
<evidence type="ECO:0000256" key="6">
    <source>
        <dbReference type="SAM" id="Coils"/>
    </source>
</evidence>
<name>Q5LV62_RUEPO</name>
<evidence type="ECO:0000256" key="1">
    <source>
        <dbReference type="ARBA" id="ARBA00004651"/>
    </source>
</evidence>